<protein>
    <submittedName>
        <fullName evidence="2">Uncharacterized protein</fullName>
    </submittedName>
</protein>
<feature type="compositionally biased region" description="Basic and acidic residues" evidence="1">
    <location>
        <begin position="24"/>
        <end position="37"/>
    </location>
</feature>
<keyword evidence="3" id="KW-1185">Reference proteome</keyword>
<evidence type="ECO:0000256" key="1">
    <source>
        <dbReference type="SAM" id="MobiDB-lite"/>
    </source>
</evidence>
<evidence type="ECO:0000313" key="3">
    <source>
        <dbReference type="Proteomes" id="UP001498476"/>
    </source>
</evidence>
<feature type="region of interest" description="Disordered" evidence="1">
    <location>
        <begin position="1"/>
        <end position="44"/>
    </location>
</feature>
<evidence type="ECO:0000313" key="2">
    <source>
        <dbReference type="EMBL" id="KAK7408218.1"/>
    </source>
</evidence>
<proteinExistence type="predicted"/>
<feature type="compositionally biased region" description="Basic and acidic residues" evidence="1">
    <location>
        <begin position="116"/>
        <end position="141"/>
    </location>
</feature>
<reference evidence="2 3" key="1">
    <citation type="journal article" date="2025" name="Microbiol. Resour. Announc.">
        <title>Draft genome sequences for Neonectria magnoliae and Neonectria punicea, canker pathogens of Liriodendron tulipifera and Acer saccharum in West Virginia.</title>
        <authorList>
            <person name="Petronek H.M."/>
            <person name="Kasson M.T."/>
            <person name="Metheny A.M."/>
            <person name="Stauder C.M."/>
            <person name="Lovett B."/>
            <person name="Lynch S.C."/>
            <person name="Garnas J.R."/>
            <person name="Kasson L.R."/>
            <person name="Stajich J.E."/>
        </authorList>
    </citation>
    <scope>NUCLEOTIDE SEQUENCE [LARGE SCALE GENOMIC DNA]</scope>
    <source>
        <strain evidence="2 3">NRRL 64653</strain>
    </source>
</reference>
<sequence>MPRLALRSRSLVDPIPKKSRRNKKLDYRRRAEAKRPDTVPPAIPIPTAPNYHALPKFNPGLARLYAKLEAQTARVCGRRVPLTPEVKATVAKGYEEQQRFKARMEDILENRNRRKANWDRRHEDRKREFRMKASRASREMTNESTPDFCLRASLSMMSV</sequence>
<accession>A0ABR1GS49</accession>
<dbReference type="Proteomes" id="UP001498476">
    <property type="component" value="Unassembled WGS sequence"/>
</dbReference>
<gene>
    <name evidence="2" type="ORF">QQX98_009627</name>
</gene>
<dbReference type="EMBL" id="JAZAVJ010000195">
    <property type="protein sequence ID" value="KAK7408218.1"/>
    <property type="molecule type" value="Genomic_DNA"/>
</dbReference>
<organism evidence="2 3">
    <name type="scientific">Neonectria punicea</name>
    <dbReference type="NCBI Taxonomy" id="979145"/>
    <lineage>
        <taxon>Eukaryota</taxon>
        <taxon>Fungi</taxon>
        <taxon>Dikarya</taxon>
        <taxon>Ascomycota</taxon>
        <taxon>Pezizomycotina</taxon>
        <taxon>Sordariomycetes</taxon>
        <taxon>Hypocreomycetidae</taxon>
        <taxon>Hypocreales</taxon>
        <taxon>Nectriaceae</taxon>
        <taxon>Neonectria</taxon>
    </lineage>
</organism>
<comment type="caution">
    <text evidence="2">The sequence shown here is derived from an EMBL/GenBank/DDBJ whole genome shotgun (WGS) entry which is preliminary data.</text>
</comment>
<feature type="region of interest" description="Disordered" evidence="1">
    <location>
        <begin position="116"/>
        <end position="144"/>
    </location>
</feature>
<name>A0ABR1GS49_9HYPO</name>